<dbReference type="InterPro" id="IPR029058">
    <property type="entry name" value="AB_hydrolase_fold"/>
</dbReference>
<dbReference type="Pfam" id="PF11187">
    <property type="entry name" value="Mbeg1-like"/>
    <property type="match status" value="1"/>
</dbReference>
<feature type="transmembrane region" description="Helical" evidence="1">
    <location>
        <begin position="337"/>
        <end position="359"/>
    </location>
</feature>
<keyword evidence="1" id="KW-0472">Membrane</keyword>
<feature type="transmembrane region" description="Helical" evidence="1">
    <location>
        <begin position="365"/>
        <end position="383"/>
    </location>
</feature>
<dbReference type="EMBL" id="JBHSAM010000031">
    <property type="protein sequence ID" value="MFC4102204.1"/>
    <property type="molecule type" value="Genomic_DNA"/>
</dbReference>
<protein>
    <submittedName>
        <fullName evidence="2">Mbeg1-like protein</fullName>
    </submittedName>
</protein>
<dbReference type="RefSeq" id="WP_377720826.1">
    <property type="nucleotide sequence ID" value="NZ_JBHSAM010000031.1"/>
</dbReference>
<dbReference type="SUPFAM" id="SSF53474">
    <property type="entry name" value="alpha/beta-Hydrolases"/>
    <property type="match status" value="1"/>
</dbReference>
<accession>A0ABV8K853</accession>
<gene>
    <name evidence="2" type="ORF">ACFOZ8_21455</name>
</gene>
<reference evidence="3" key="1">
    <citation type="journal article" date="2019" name="Int. J. Syst. Evol. Microbiol.">
        <title>The Global Catalogue of Microorganisms (GCM) 10K type strain sequencing project: providing services to taxonomists for standard genome sequencing and annotation.</title>
        <authorList>
            <consortium name="The Broad Institute Genomics Platform"/>
            <consortium name="The Broad Institute Genome Sequencing Center for Infectious Disease"/>
            <person name="Wu L."/>
            <person name="Ma J."/>
        </authorList>
    </citation>
    <scope>NUCLEOTIDE SEQUENCE [LARGE SCALE GENOMIC DNA]</scope>
    <source>
        <strain evidence="3">IBRC-M 10987</strain>
    </source>
</reference>
<evidence type="ECO:0000256" key="1">
    <source>
        <dbReference type="SAM" id="Phobius"/>
    </source>
</evidence>
<dbReference type="InterPro" id="IPR024499">
    <property type="entry name" value="Mbeg1-like"/>
</dbReference>
<name>A0ABV8K853_9BACL</name>
<organism evidence="2 3">
    <name type="scientific">Paenibacillus xanthanilyticus</name>
    <dbReference type="NCBI Taxonomy" id="1783531"/>
    <lineage>
        <taxon>Bacteria</taxon>
        <taxon>Bacillati</taxon>
        <taxon>Bacillota</taxon>
        <taxon>Bacilli</taxon>
        <taxon>Bacillales</taxon>
        <taxon>Paenibacillaceae</taxon>
        <taxon>Paenibacillus</taxon>
    </lineage>
</organism>
<dbReference type="Gene3D" id="1.20.120.20">
    <property type="entry name" value="Apolipoprotein"/>
    <property type="match status" value="1"/>
</dbReference>
<evidence type="ECO:0000313" key="2">
    <source>
        <dbReference type="EMBL" id="MFC4102204.1"/>
    </source>
</evidence>
<dbReference type="Proteomes" id="UP001595715">
    <property type="component" value="Unassembled WGS sequence"/>
</dbReference>
<dbReference type="Gene3D" id="3.40.50.1820">
    <property type="entry name" value="alpha/beta hydrolase"/>
    <property type="match status" value="1"/>
</dbReference>
<keyword evidence="1" id="KW-0812">Transmembrane</keyword>
<sequence length="634" mass="70183">MSGGLSENELRELAQLVYLDIKGTHNGVDLDIQRTYNQKKQITVGQLIDYYTGTGEFSNTTQGIDKLKERFASDLNGKNEYEHWLEMLNKMDDTESANWVISDVVSKNAQQQSGFVAFTVTTTSNEKVAVFRGSEPINDPLYRNDWKNNGTTAYTDESLQQADAKAYMSRFNNHNGDLYLTGHSLGGNLALYSSFILPDELRQRLISATTFNAPGFNRGVLDRYASQIAEMNANGQLREFRNRHDIVPALFSNPSAGIYIDTLATGLGFAHHSMFSLMMNGDGETFKRADKQDGGALVPRLIQNLTVGLEVVPARVKELLLQEAFKMWDGRFEIQHFVLGALALIGVIAGGPAVVVTALLGVVRALVALVVIGFVLNTVIPMLQKGLERLKELAVTFFNEAVDFIKETVQRVVEMANLIGDQIVDFAKRVKDAVSNFMTKLKDGLTKFINDTITAVKAKWDALVRAKDAAVRKIGDVFGRVKAKIKQEKDEFVAGVKSFKDKLVGKVKSGLTKTVSKIAAAAAGVARGATILANLGQLENLHRTLQRKEERLEELAERALSIASGVSSGVGRSYHEYYVQNQIRQVQSLCDAVRTEKRRVAESMAHYARGLKFTLDKYRTMEAKLVSLSRAALH</sequence>
<keyword evidence="3" id="KW-1185">Reference proteome</keyword>
<comment type="caution">
    <text evidence="2">The sequence shown here is derived from an EMBL/GenBank/DDBJ whole genome shotgun (WGS) entry which is preliminary data.</text>
</comment>
<proteinExistence type="predicted"/>
<evidence type="ECO:0000313" key="3">
    <source>
        <dbReference type="Proteomes" id="UP001595715"/>
    </source>
</evidence>
<keyword evidence="1" id="KW-1133">Transmembrane helix</keyword>